<evidence type="ECO:0000313" key="11">
    <source>
        <dbReference type="EMBL" id="KAK9693573.1"/>
    </source>
</evidence>
<feature type="domain" description="Sphingomyelin synthase-like" evidence="10">
    <location>
        <begin position="121"/>
        <end position="190"/>
    </location>
</feature>
<keyword evidence="8 9" id="KW-0472">Membrane</keyword>
<keyword evidence="4 9" id="KW-0812">Transmembrane</keyword>
<name>A0ABR2VQA1_9FUNG</name>
<evidence type="ECO:0000256" key="6">
    <source>
        <dbReference type="ARBA" id="ARBA00022989"/>
    </source>
</evidence>
<feature type="transmembrane region" description="Helical" evidence="9">
    <location>
        <begin position="40"/>
        <end position="61"/>
    </location>
</feature>
<proteinExistence type="inferred from homology"/>
<protein>
    <recommendedName>
        <fullName evidence="10">Sphingomyelin synthase-like domain-containing protein</fullName>
    </recommendedName>
</protein>
<dbReference type="PANTHER" id="PTHR21290">
    <property type="entry name" value="SPHINGOMYELIN SYNTHETASE"/>
    <property type="match status" value="1"/>
</dbReference>
<sequence length="250" mass="28500">MLLIQQLSDQRWVASTTKEPLADLGFSTMPSLQHEWIPDVFVVSLATFTLVSLLLSAEAWIDAIVIFRRFCWLTGTLYLLRSVTIIVTTLPCPRGCEPIVSQNFKEFLWNGCLLMFGVQKTCSDNIFSGHTMILVSSMLMWQVYGKNAWLKLYSIIHCLVGIITIVATRMHYTVDIVIAILLTFSVYSMYLSLVSEATRNRLYSLSGLDSLKHLDDSEYQSLLLTDNSINRRLVSLIIWLDGLDLRWNCT</sequence>
<dbReference type="InterPro" id="IPR025749">
    <property type="entry name" value="Sphingomyelin_synth-like_dom"/>
</dbReference>
<evidence type="ECO:0000256" key="9">
    <source>
        <dbReference type="SAM" id="Phobius"/>
    </source>
</evidence>
<evidence type="ECO:0000259" key="10">
    <source>
        <dbReference type="Pfam" id="PF14360"/>
    </source>
</evidence>
<feature type="transmembrane region" description="Helical" evidence="9">
    <location>
        <begin position="148"/>
        <end position="170"/>
    </location>
</feature>
<evidence type="ECO:0000256" key="4">
    <source>
        <dbReference type="ARBA" id="ARBA00022692"/>
    </source>
</evidence>
<dbReference type="EMBL" id="JASJQH010008317">
    <property type="protein sequence ID" value="KAK9693573.1"/>
    <property type="molecule type" value="Genomic_DNA"/>
</dbReference>
<evidence type="ECO:0000313" key="12">
    <source>
        <dbReference type="Proteomes" id="UP001479436"/>
    </source>
</evidence>
<dbReference type="InterPro" id="IPR045221">
    <property type="entry name" value="Sphingomyelin_synth-like"/>
</dbReference>
<comment type="similarity">
    <text evidence="2">Belongs to the sphingomyelin synthase family.</text>
</comment>
<reference evidence="11 12" key="1">
    <citation type="submission" date="2023-04" db="EMBL/GenBank/DDBJ databases">
        <title>Genome of Basidiobolus ranarum AG-B5.</title>
        <authorList>
            <person name="Stajich J.E."/>
            <person name="Carter-House D."/>
            <person name="Gryganskyi A."/>
        </authorList>
    </citation>
    <scope>NUCLEOTIDE SEQUENCE [LARGE SCALE GENOMIC DNA]</scope>
    <source>
        <strain evidence="11 12">AG-B5</strain>
    </source>
</reference>
<organism evidence="11 12">
    <name type="scientific">Basidiobolus ranarum</name>
    <dbReference type="NCBI Taxonomy" id="34480"/>
    <lineage>
        <taxon>Eukaryota</taxon>
        <taxon>Fungi</taxon>
        <taxon>Fungi incertae sedis</taxon>
        <taxon>Zoopagomycota</taxon>
        <taxon>Entomophthoromycotina</taxon>
        <taxon>Basidiobolomycetes</taxon>
        <taxon>Basidiobolales</taxon>
        <taxon>Basidiobolaceae</taxon>
        <taxon>Basidiobolus</taxon>
    </lineage>
</organism>
<dbReference type="Proteomes" id="UP001479436">
    <property type="component" value="Unassembled WGS sequence"/>
</dbReference>
<keyword evidence="12" id="KW-1185">Reference proteome</keyword>
<evidence type="ECO:0000256" key="1">
    <source>
        <dbReference type="ARBA" id="ARBA00004141"/>
    </source>
</evidence>
<gene>
    <name evidence="11" type="ORF">K7432_013863</name>
</gene>
<keyword evidence="6 9" id="KW-1133">Transmembrane helix</keyword>
<keyword evidence="5" id="KW-0746">Sphingolipid metabolism</keyword>
<accession>A0ABR2VQA1</accession>
<evidence type="ECO:0000256" key="8">
    <source>
        <dbReference type="ARBA" id="ARBA00023136"/>
    </source>
</evidence>
<feature type="transmembrane region" description="Helical" evidence="9">
    <location>
        <begin position="176"/>
        <end position="194"/>
    </location>
</feature>
<keyword evidence="7" id="KW-0443">Lipid metabolism</keyword>
<dbReference type="Pfam" id="PF14360">
    <property type="entry name" value="PAP2_C"/>
    <property type="match status" value="1"/>
</dbReference>
<keyword evidence="3" id="KW-0808">Transferase</keyword>
<evidence type="ECO:0000256" key="5">
    <source>
        <dbReference type="ARBA" id="ARBA00022919"/>
    </source>
</evidence>
<evidence type="ECO:0000256" key="7">
    <source>
        <dbReference type="ARBA" id="ARBA00023098"/>
    </source>
</evidence>
<comment type="subcellular location">
    <subcellularLocation>
        <location evidence="1">Membrane</location>
        <topology evidence="1">Multi-pass membrane protein</topology>
    </subcellularLocation>
</comment>
<comment type="caution">
    <text evidence="11">The sequence shown here is derived from an EMBL/GenBank/DDBJ whole genome shotgun (WGS) entry which is preliminary data.</text>
</comment>
<evidence type="ECO:0000256" key="2">
    <source>
        <dbReference type="ARBA" id="ARBA00005441"/>
    </source>
</evidence>
<dbReference type="PANTHER" id="PTHR21290:SF25">
    <property type="entry name" value="SPHINGOMYELIN SYNTHASE-RELATED PROTEIN 1"/>
    <property type="match status" value="1"/>
</dbReference>
<evidence type="ECO:0000256" key="3">
    <source>
        <dbReference type="ARBA" id="ARBA00022679"/>
    </source>
</evidence>